<dbReference type="RefSeq" id="WP_284229012.1">
    <property type="nucleotide sequence ID" value="NZ_BSUL01000001.1"/>
</dbReference>
<evidence type="ECO:0000256" key="3">
    <source>
        <dbReference type="SAM" id="MobiDB-lite"/>
    </source>
</evidence>
<organism evidence="5 6">
    <name type="scientific">Arenivirga flava</name>
    <dbReference type="NCBI Taxonomy" id="1930060"/>
    <lineage>
        <taxon>Bacteria</taxon>
        <taxon>Bacillati</taxon>
        <taxon>Actinomycetota</taxon>
        <taxon>Actinomycetes</taxon>
        <taxon>Micrococcales</taxon>
        <taxon>Microbacteriaceae</taxon>
        <taxon>Arenivirga</taxon>
    </lineage>
</organism>
<dbReference type="EMBL" id="BSUL01000001">
    <property type="protein sequence ID" value="GMA26878.1"/>
    <property type="molecule type" value="Genomic_DNA"/>
</dbReference>
<keyword evidence="1" id="KW-0808">Transferase</keyword>
<comment type="caution">
    <text evidence="5">The sequence shown here is derived from an EMBL/GenBank/DDBJ whole genome shotgun (WGS) entry which is preliminary data.</text>
</comment>
<keyword evidence="6" id="KW-1185">Reference proteome</keyword>
<dbReference type="PROSITE" id="PS51186">
    <property type="entry name" value="GNAT"/>
    <property type="match status" value="1"/>
</dbReference>
<feature type="region of interest" description="Disordered" evidence="3">
    <location>
        <begin position="193"/>
        <end position="217"/>
    </location>
</feature>
<dbReference type="Pfam" id="PF13420">
    <property type="entry name" value="Acetyltransf_4"/>
    <property type="match status" value="1"/>
</dbReference>
<feature type="domain" description="N-acetyltransferase" evidence="4">
    <location>
        <begin position="28"/>
        <end position="192"/>
    </location>
</feature>
<proteinExistence type="predicted"/>
<dbReference type="CDD" id="cd04301">
    <property type="entry name" value="NAT_SF"/>
    <property type="match status" value="1"/>
</dbReference>
<dbReference type="SUPFAM" id="SSF55729">
    <property type="entry name" value="Acyl-CoA N-acyltransferases (Nat)"/>
    <property type="match status" value="1"/>
</dbReference>
<reference evidence="5 6" key="1">
    <citation type="journal article" date="2014" name="Int. J. Syst. Evol. Microbiol.">
        <title>Complete genome sequence of Corynebacterium casei LMG S-19264T (=DSM 44701T), isolated from a smear-ripened cheese.</title>
        <authorList>
            <consortium name="US DOE Joint Genome Institute (JGI-PGF)"/>
            <person name="Walter F."/>
            <person name="Albersmeier A."/>
            <person name="Kalinowski J."/>
            <person name="Ruckert C."/>
        </authorList>
    </citation>
    <scope>NUCLEOTIDE SEQUENCE [LARGE SCALE GENOMIC DNA]</scope>
    <source>
        <strain evidence="5 6">NBRC 112289</strain>
    </source>
</reference>
<dbReference type="Proteomes" id="UP001157160">
    <property type="component" value="Unassembled WGS sequence"/>
</dbReference>
<gene>
    <name evidence="5" type="primary">bar</name>
    <name evidence="5" type="ORF">GCM10025874_01310</name>
</gene>
<dbReference type="Gene3D" id="3.40.630.30">
    <property type="match status" value="1"/>
</dbReference>
<dbReference type="PANTHER" id="PTHR43072:SF23">
    <property type="entry name" value="UPF0039 PROTEIN C11D3.02C"/>
    <property type="match status" value="1"/>
</dbReference>
<evidence type="ECO:0000313" key="6">
    <source>
        <dbReference type="Proteomes" id="UP001157160"/>
    </source>
</evidence>
<sequence length="217" mass="24395">MLEEEYAPRRRLPRHLRPKPIPEPGFAFSLREARAADLPHVREIFGHYVENSAITLAEKPKTLQEWRRTFASLQRLGLPFLVAESPSQQIIGFALGEPWQQRAGGRYTVEVSIYLRPASTGKGLGRALLAELVTRCRAAGVREMLAVIADRRAEGSIRLHERAGFAEIGRMGRVGFKFDRWLGTVLLQKRLSEADGPGPERSGLARLLGRARRPRRG</sequence>
<evidence type="ECO:0000313" key="5">
    <source>
        <dbReference type="EMBL" id="GMA26878.1"/>
    </source>
</evidence>
<evidence type="ECO:0000256" key="2">
    <source>
        <dbReference type="ARBA" id="ARBA00023315"/>
    </source>
</evidence>
<dbReference type="AlphaFoldDB" id="A0AA37X9N8"/>
<dbReference type="GO" id="GO:0016747">
    <property type="term" value="F:acyltransferase activity, transferring groups other than amino-acyl groups"/>
    <property type="evidence" value="ECO:0007669"/>
    <property type="project" value="InterPro"/>
</dbReference>
<evidence type="ECO:0000259" key="4">
    <source>
        <dbReference type="PROSITE" id="PS51186"/>
    </source>
</evidence>
<keyword evidence="2" id="KW-0012">Acyltransferase</keyword>
<dbReference type="PANTHER" id="PTHR43072">
    <property type="entry name" value="N-ACETYLTRANSFERASE"/>
    <property type="match status" value="1"/>
</dbReference>
<accession>A0AA37X9N8</accession>
<dbReference type="InterPro" id="IPR000182">
    <property type="entry name" value="GNAT_dom"/>
</dbReference>
<name>A0AA37X9N8_9MICO</name>
<dbReference type="InterPro" id="IPR016181">
    <property type="entry name" value="Acyl_CoA_acyltransferase"/>
</dbReference>
<protein>
    <submittedName>
        <fullName evidence="5">N-acetyltransferase</fullName>
    </submittedName>
</protein>
<evidence type="ECO:0000256" key="1">
    <source>
        <dbReference type="ARBA" id="ARBA00022679"/>
    </source>
</evidence>